<name>A0A1W2FUY6_KIBAR</name>
<dbReference type="OrthoDB" id="5185109at2"/>
<accession>A0A1W2FUY6</accession>
<dbReference type="PANTHER" id="PTHR34846">
    <property type="entry name" value="4-CARBOXYMUCONOLACTONE DECARBOXYLASE FAMILY PROTEIN (AFU_ORTHOLOGUE AFUA_6G11590)"/>
    <property type="match status" value="1"/>
</dbReference>
<dbReference type="AlphaFoldDB" id="A0A1W2FUY6"/>
<keyword evidence="2" id="KW-1185">Reference proteome</keyword>
<evidence type="ECO:0008006" key="3">
    <source>
        <dbReference type="Google" id="ProtNLM"/>
    </source>
</evidence>
<dbReference type="EMBL" id="FWXV01000012">
    <property type="protein sequence ID" value="SMD25721.1"/>
    <property type="molecule type" value="Genomic_DNA"/>
</dbReference>
<dbReference type="PANTHER" id="PTHR34846:SF7">
    <property type="entry name" value="BLL7811 PROTEIN"/>
    <property type="match status" value="1"/>
</dbReference>
<sequence length="148" mass="16426">MKPRMNNPSLVVEDSLPPLLELTKVIAKTGVPKSTLDLVRLRVSQVNGRDIRVPAQSGELEDTDPRLPLVATWRDVPDFTDAERAALALAEGATRISDSDDPVPDEVWDEAAKYYTEKELGALVIQIGLVNLWNRVNVVTRQVPVDWS</sequence>
<evidence type="ECO:0000313" key="1">
    <source>
        <dbReference type="EMBL" id="SMD25721.1"/>
    </source>
</evidence>
<evidence type="ECO:0000313" key="2">
    <source>
        <dbReference type="Proteomes" id="UP000192674"/>
    </source>
</evidence>
<dbReference type="Gene3D" id="1.20.1290.10">
    <property type="entry name" value="AhpD-like"/>
    <property type="match status" value="1"/>
</dbReference>
<dbReference type="SUPFAM" id="SSF69118">
    <property type="entry name" value="AhpD-like"/>
    <property type="match status" value="1"/>
</dbReference>
<dbReference type="Proteomes" id="UP000192674">
    <property type="component" value="Unassembled WGS sequence"/>
</dbReference>
<gene>
    <name evidence="1" type="ORF">SAMN05661093_09302</name>
</gene>
<proteinExistence type="predicted"/>
<dbReference type="InterPro" id="IPR029032">
    <property type="entry name" value="AhpD-like"/>
</dbReference>
<reference evidence="1 2" key="1">
    <citation type="submission" date="2017-04" db="EMBL/GenBank/DDBJ databases">
        <authorList>
            <person name="Afonso C.L."/>
            <person name="Miller P.J."/>
            <person name="Scott M.A."/>
            <person name="Spackman E."/>
            <person name="Goraichik I."/>
            <person name="Dimitrov K.M."/>
            <person name="Suarez D.L."/>
            <person name="Swayne D.E."/>
        </authorList>
    </citation>
    <scope>NUCLEOTIDE SEQUENCE [LARGE SCALE GENOMIC DNA]</scope>
    <source>
        <strain evidence="1 2">DSM 43828</strain>
    </source>
</reference>
<organism evidence="1 2">
    <name type="scientific">Kibdelosporangium aridum</name>
    <dbReference type="NCBI Taxonomy" id="2030"/>
    <lineage>
        <taxon>Bacteria</taxon>
        <taxon>Bacillati</taxon>
        <taxon>Actinomycetota</taxon>
        <taxon>Actinomycetes</taxon>
        <taxon>Pseudonocardiales</taxon>
        <taxon>Pseudonocardiaceae</taxon>
        <taxon>Kibdelosporangium</taxon>
    </lineage>
</organism>
<dbReference type="RefSeq" id="WP_033387957.1">
    <property type="nucleotide sequence ID" value="NZ_FWXV01000012.1"/>
</dbReference>
<protein>
    <recommendedName>
        <fullName evidence="3">Carboxymuconolactone decarboxylase family protein</fullName>
    </recommendedName>
</protein>